<name>A0A166VTW1_METRR</name>
<evidence type="ECO:0000313" key="2">
    <source>
        <dbReference type="Proteomes" id="UP000243498"/>
    </source>
</evidence>
<reference evidence="1 2" key="1">
    <citation type="journal article" date="2016" name="Genome Biol. Evol.">
        <title>Divergent and convergent evolution of fungal pathogenicity.</title>
        <authorList>
            <person name="Shang Y."/>
            <person name="Xiao G."/>
            <person name="Zheng P."/>
            <person name="Cen K."/>
            <person name="Zhan S."/>
            <person name="Wang C."/>
        </authorList>
    </citation>
    <scope>NUCLEOTIDE SEQUENCE [LARGE SCALE GENOMIC DNA]</scope>
    <source>
        <strain evidence="1 2">RCEF 4871</strain>
    </source>
</reference>
<comment type="caution">
    <text evidence="1">The sequence shown here is derived from an EMBL/GenBank/DDBJ whole genome shotgun (WGS) entry which is preliminary data.</text>
</comment>
<accession>A0A166VTW1</accession>
<dbReference type="Proteomes" id="UP000243498">
    <property type="component" value="Unassembled WGS sequence"/>
</dbReference>
<dbReference type="EMBL" id="AZHC01000066">
    <property type="protein sequence ID" value="OAA34024.1"/>
    <property type="molecule type" value="Genomic_DNA"/>
</dbReference>
<gene>
    <name evidence="1" type="ORF">NOR_08708</name>
</gene>
<protein>
    <submittedName>
        <fullName evidence="1">Uncharacterized protein</fullName>
    </submittedName>
</protein>
<keyword evidence="2" id="KW-1185">Reference proteome</keyword>
<organism evidence="1 2">
    <name type="scientific">Metarhizium rileyi (strain RCEF 4871)</name>
    <name type="common">Nomuraea rileyi</name>
    <dbReference type="NCBI Taxonomy" id="1649241"/>
    <lineage>
        <taxon>Eukaryota</taxon>
        <taxon>Fungi</taxon>
        <taxon>Dikarya</taxon>
        <taxon>Ascomycota</taxon>
        <taxon>Pezizomycotina</taxon>
        <taxon>Sordariomycetes</taxon>
        <taxon>Hypocreomycetidae</taxon>
        <taxon>Hypocreales</taxon>
        <taxon>Clavicipitaceae</taxon>
        <taxon>Metarhizium</taxon>
    </lineage>
</organism>
<dbReference type="AlphaFoldDB" id="A0A166VTW1"/>
<proteinExistence type="predicted"/>
<evidence type="ECO:0000313" key="1">
    <source>
        <dbReference type="EMBL" id="OAA34024.1"/>
    </source>
</evidence>
<sequence>MAQTEGVCSYLDRPCTLGDVLSIPSDSESDTDSDAEVVEQDVLRALDMIQQKQSGAHLRIFAY</sequence>